<sequence>MDNPGGLPIDSVEATVHLPVSVRRVRYSGRLGDPTLTLKLHAPVIGAHADRRWKRRLILPFEERSKLRSIYAEVAFSSITAGRRVNRWPRQANSPDV</sequence>
<dbReference type="RefSeq" id="WP_227575203.1">
    <property type="nucleotide sequence ID" value="NZ_CP101987.1"/>
</dbReference>
<keyword evidence="2" id="KW-1185">Reference proteome</keyword>
<dbReference type="EMBL" id="CP101987">
    <property type="protein sequence ID" value="UUI71513.1"/>
    <property type="molecule type" value="Genomic_DNA"/>
</dbReference>
<organism evidence="1 2">
    <name type="scientific">Cellulomonas xiejunii</name>
    <dbReference type="NCBI Taxonomy" id="2968083"/>
    <lineage>
        <taxon>Bacteria</taxon>
        <taxon>Bacillati</taxon>
        <taxon>Actinomycetota</taxon>
        <taxon>Actinomycetes</taxon>
        <taxon>Micrococcales</taxon>
        <taxon>Cellulomonadaceae</taxon>
        <taxon>Cellulomonas</taxon>
    </lineage>
</organism>
<evidence type="ECO:0000313" key="2">
    <source>
        <dbReference type="Proteomes" id="UP001316384"/>
    </source>
</evidence>
<proteinExistence type="predicted"/>
<reference evidence="1 2" key="1">
    <citation type="submission" date="2022-07" db="EMBL/GenBank/DDBJ databases">
        <title>Novel species in genus cellulomonas.</title>
        <authorList>
            <person name="Ye L."/>
        </authorList>
    </citation>
    <scope>NUCLEOTIDE SEQUENCE [LARGE SCALE GENOMIC DNA]</scope>
    <source>
        <strain evidence="2">zg-B89</strain>
    </source>
</reference>
<dbReference type="Proteomes" id="UP001316384">
    <property type="component" value="Chromosome"/>
</dbReference>
<gene>
    <name evidence="1" type="ORF">NP048_17235</name>
</gene>
<protein>
    <submittedName>
        <fullName evidence="1">Uncharacterized protein</fullName>
    </submittedName>
</protein>
<name>A0ABY5KT55_9CELL</name>
<accession>A0ABY5KT55</accession>
<evidence type="ECO:0000313" key="1">
    <source>
        <dbReference type="EMBL" id="UUI71513.1"/>
    </source>
</evidence>